<dbReference type="STRING" id="55802.TBCH5v1_0813"/>
<dbReference type="InterPro" id="IPR011635">
    <property type="entry name" value="CARDB"/>
</dbReference>
<sequence length="514" mass="57812">MNKWPAIAIILVLMFPIVPLVKAQPLIIISVSQEYFEGRPGDIIKIPVTVRNVGNETAYNITVYISGPVKGFQYTMAPIPKLEPNQNTTVELTIYIKDDARAGTYDLKIVGRVGALLFEKPIKVRVLTVIDYKLDIQVKDRYLYGSDVEATLIVKSLSNGVIVGTISYELYSEEGLLKKDSWVTYINPQDKWSYTLFLPKPDVGKYTIILRAEFAGITKIITKNFLVYRRNLTYEAYFENGIIYVRVVDKEGNGVKDVPVEIEGVLFKTDPYGLVKYEAKEPGVYKIKLNLDGRIVETFVEVKKLFISWEQKNGTLILYTRDASGKGISNVSIEAIGPNGRVYAVTDENGRAEISLNETGYGLITVKAESSRYIGAEISITAEKPKPKETTITITTTRTPTPIQLNETPTQIEQPKRGYGYLPIIFVISAVLFGTTSYVAFFMPIILEEQLDKYYFVKVKAPKLRGIKNFRYEKVINAVDARATKGKVSIDGNKVVWEIEELGPEEEAFLQVLL</sequence>
<dbReference type="PANTHER" id="PTHR35902">
    <property type="entry name" value="S-LAYER DOMAIN-LIKE PROTEIN-RELATED"/>
    <property type="match status" value="1"/>
</dbReference>
<evidence type="ECO:0000259" key="2">
    <source>
        <dbReference type="Pfam" id="PF07705"/>
    </source>
</evidence>
<dbReference type="PANTHER" id="PTHR35902:SF3">
    <property type="entry name" value="NPCBM-ASSOCIATED, NEW3 DOMAIN OF ALPHA-GALACTOSIDASE"/>
    <property type="match status" value="1"/>
</dbReference>
<keyword evidence="1" id="KW-1133">Transmembrane helix</keyword>
<evidence type="ECO:0000313" key="4">
    <source>
        <dbReference type="Proteomes" id="UP000066042"/>
    </source>
</evidence>
<keyword evidence="1" id="KW-0472">Membrane</keyword>
<evidence type="ECO:0000313" key="3">
    <source>
        <dbReference type="EMBL" id="ALM74767.1"/>
    </source>
</evidence>
<dbReference type="InterPro" id="IPR008969">
    <property type="entry name" value="CarboxyPept-like_regulatory"/>
</dbReference>
<proteinExistence type="predicted"/>
<dbReference type="GeneID" id="26136090"/>
<reference evidence="3 4" key="1">
    <citation type="journal article" date="2016" name="Genome Announc.">
        <title>Complete genome sequence of the hyperthermophilic and piezophilic archaeon Thermococcus barophilus Ch5, capable of growth at the expense of hydrogenogenesis from carbon monoxide and formate.</title>
        <authorList>
            <person name="Oger P."/>
            <person name="Sokolova T.G."/>
            <person name="Kozhevnikova D.A."/>
            <person name="Taranov E.A."/>
            <person name="Vannier P."/>
            <person name="Lee H.S."/>
            <person name="Kwon K.K."/>
            <person name="Kang S.G."/>
            <person name="Lee J.H."/>
            <person name="Bonch-Osmolovskaya E.A."/>
            <person name="Lebedinsky A.V."/>
        </authorList>
    </citation>
    <scope>NUCLEOTIDE SEQUENCE [LARGE SCALE GENOMIC DNA]</scope>
    <source>
        <strain evidence="4">Ch5</strain>
    </source>
</reference>
<dbReference type="Gene3D" id="2.60.40.10">
    <property type="entry name" value="Immunoglobulins"/>
    <property type="match status" value="1"/>
</dbReference>
<dbReference type="AlphaFoldDB" id="A0A0S1XAH2"/>
<dbReference type="Proteomes" id="UP000066042">
    <property type="component" value="Chromosome"/>
</dbReference>
<dbReference type="RefSeq" id="WP_056933593.1">
    <property type="nucleotide sequence ID" value="NZ_CP013050.1"/>
</dbReference>
<keyword evidence="1" id="KW-0812">Transmembrane</keyword>
<dbReference type="Pfam" id="PF07705">
    <property type="entry name" value="CARDB"/>
    <property type="match status" value="1"/>
</dbReference>
<dbReference type="InterPro" id="IPR013783">
    <property type="entry name" value="Ig-like_fold"/>
</dbReference>
<dbReference type="EMBL" id="CP013050">
    <property type="protein sequence ID" value="ALM74767.1"/>
    <property type="molecule type" value="Genomic_DNA"/>
</dbReference>
<feature type="transmembrane region" description="Helical" evidence="1">
    <location>
        <begin position="421"/>
        <end position="447"/>
    </location>
</feature>
<evidence type="ECO:0000256" key="1">
    <source>
        <dbReference type="SAM" id="Phobius"/>
    </source>
</evidence>
<name>A0A0S1XAH2_THEBA</name>
<feature type="domain" description="CARDB" evidence="2">
    <location>
        <begin position="28"/>
        <end position="110"/>
    </location>
</feature>
<dbReference type="PATRIC" id="fig|55802.8.peg.812"/>
<organism evidence="3 4">
    <name type="scientific">Thermococcus barophilus</name>
    <dbReference type="NCBI Taxonomy" id="55802"/>
    <lineage>
        <taxon>Archaea</taxon>
        <taxon>Methanobacteriati</taxon>
        <taxon>Methanobacteriota</taxon>
        <taxon>Thermococci</taxon>
        <taxon>Thermococcales</taxon>
        <taxon>Thermococcaceae</taxon>
        <taxon>Thermococcus</taxon>
    </lineage>
</organism>
<dbReference type="SUPFAM" id="SSF49464">
    <property type="entry name" value="Carboxypeptidase regulatory domain-like"/>
    <property type="match status" value="1"/>
</dbReference>
<accession>A0A0S1XAH2</accession>
<gene>
    <name evidence="3" type="ORF">TBCH5v1_0813</name>
</gene>
<protein>
    <recommendedName>
        <fullName evidence="2">CARDB domain-containing protein</fullName>
    </recommendedName>
</protein>